<accession>A0ABD3EVY0</accession>
<evidence type="ECO:0000313" key="1">
    <source>
        <dbReference type="EMBL" id="KAL3658613.1"/>
    </source>
</evidence>
<gene>
    <name evidence="1" type="ORF">V7S43_016497</name>
</gene>
<keyword evidence="2" id="KW-1185">Reference proteome</keyword>
<proteinExistence type="predicted"/>
<dbReference type="EMBL" id="JBIMZQ010000053">
    <property type="protein sequence ID" value="KAL3658613.1"/>
    <property type="molecule type" value="Genomic_DNA"/>
</dbReference>
<reference evidence="1 2" key="1">
    <citation type="submission" date="2024-09" db="EMBL/GenBank/DDBJ databases">
        <title>Genome sequencing and assembly of Phytophthora oleae, isolate VK10A, causative agent of rot of olive drupes.</title>
        <authorList>
            <person name="Conti Taguali S."/>
            <person name="Riolo M."/>
            <person name="La Spada F."/>
            <person name="Cacciola S.O."/>
            <person name="Dionisio G."/>
        </authorList>
    </citation>
    <scope>NUCLEOTIDE SEQUENCE [LARGE SCALE GENOMIC DNA]</scope>
    <source>
        <strain evidence="1 2">VK10A</strain>
    </source>
</reference>
<dbReference type="AlphaFoldDB" id="A0ABD3EVY0"/>
<sequence>MLYSALKNVSAYYPTVSATLMCSDYIDHIEKQTSLFKFKVLGCTWDTADNVGKCLPEWNCEKEAFKVYVQETPATNDVMLIENWQVGEECWPVEDEDGNIVEE</sequence>
<organism evidence="1 2">
    <name type="scientific">Phytophthora oleae</name>
    <dbReference type="NCBI Taxonomy" id="2107226"/>
    <lineage>
        <taxon>Eukaryota</taxon>
        <taxon>Sar</taxon>
        <taxon>Stramenopiles</taxon>
        <taxon>Oomycota</taxon>
        <taxon>Peronosporomycetes</taxon>
        <taxon>Peronosporales</taxon>
        <taxon>Peronosporaceae</taxon>
        <taxon>Phytophthora</taxon>
    </lineage>
</organism>
<evidence type="ECO:0000313" key="2">
    <source>
        <dbReference type="Proteomes" id="UP001632037"/>
    </source>
</evidence>
<dbReference type="Proteomes" id="UP001632037">
    <property type="component" value="Unassembled WGS sequence"/>
</dbReference>
<name>A0ABD3EVY0_9STRA</name>
<protein>
    <submittedName>
        <fullName evidence="1">Uncharacterized protein</fullName>
    </submittedName>
</protein>
<comment type="caution">
    <text evidence="1">The sequence shown here is derived from an EMBL/GenBank/DDBJ whole genome shotgun (WGS) entry which is preliminary data.</text>
</comment>